<protein>
    <recommendedName>
        <fullName evidence="2">Zinc knuckle CX2CX4HX4C domain-containing protein</fullName>
    </recommendedName>
</protein>
<feature type="compositionally biased region" description="Basic and acidic residues" evidence="1">
    <location>
        <begin position="99"/>
        <end position="123"/>
    </location>
</feature>
<dbReference type="Proteomes" id="UP000886595">
    <property type="component" value="Unassembled WGS sequence"/>
</dbReference>
<proteinExistence type="predicted"/>
<dbReference type="InterPro" id="IPR025836">
    <property type="entry name" value="Zn_knuckle_CX2CX4HX4C"/>
</dbReference>
<dbReference type="AlphaFoldDB" id="A0A8X7VNI5"/>
<evidence type="ECO:0000256" key="1">
    <source>
        <dbReference type="SAM" id="MobiDB-lite"/>
    </source>
</evidence>
<gene>
    <name evidence="3" type="ORF">Bca52824_017683</name>
</gene>
<keyword evidence="4" id="KW-1185">Reference proteome</keyword>
<sequence>MTIRAIGGELGFVEACIPTQARVRVVINGLNPLEMIRDISLPSGETTEVEFDYEKLEKHCFKCFSLSHEKAECPVSTGPCEENGNPERLGISQNNTMARLDDKRRRYEERRKDKAPLTQKPRDSSTLYTRRNESDDRRSEQRYNSRHQLNYSPVTSEYRRGREEHRRERSFYRAPDDRTGSRSSLHISGRVAGYLDTRRKEDDKSADRAAKERGHSHDSGSKTIQSPALPEVVPHSSDLRRTLPRREQEEDFAPQVSSDRRPTRNRLSSIAAPHSSDLRLSLVQKSADRLPVKERLSLPSNGKQKLVQQGNSTGSSKLQDIEIQYLEEIMEPPRQESISRPSGSRLHGIPRSPTDEESPIRTLSEDRRHVSLRLGPLSASSPSDLPVHSRLSEGPEIITRSVAKKRAGTVTQSKRINSSPLQGISLKKRRITKAQNSPLRRTPARNTSGKSAAPAQKQVPPSGTSGGLALSWKTDTQLDILSSSSNFIDTAITLQQKPMFVTFIYGAPRSENRADFWNSLTKVGFEGSDHRPVLVHLNQSAKKKRGLFRFDRRLRDKPEIKELVEEHWTSVSYESVFSKICRIRRKLMEWSKLQNRNSKEAILESQSKLEEALSCSVPDPIDIAVLSEKLEKAYLEEEQFWRQRSRILWLHSGDRNSGFFHAVTRERRTINKFSVIEDANGQAVFEEDQIVKTISDYYNDLFSSRQPTSLQVVDECDVL</sequence>
<feature type="compositionally biased region" description="Polar residues" evidence="1">
    <location>
        <begin position="409"/>
        <end position="422"/>
    </location>
</feature>
<feature type="compositionally biased region" description="Polar residues" evidence="1">
    <location>
        <begin position="433"/>
        <end position="450"/>
    </location>
</feature>
<reference evidence="3 4" key="1">
    <citation type="submission" date="2020-02" db="EMBL/GenBank/DDBJ databases">
        <authorList>
            <person name="Ma Q."/>
            <person name="Huang Y."/>
            <person name="Song X."/>
            <person name="Pei D."/>
        </authorList>
    </citation>
    <scope>NUCLEOTIDE SEQUENCE [LARGE SCALE GENOMIC DNA]</scope>
    <source>
        <strain evidence="3">Sxm20200214</strain>
        <tissue evidence="3">Leaf</tissue>
    </source>
</reference>
<organism evidence="3 4">
    <name type="scientific">Brassica carinata</name>
    <name type="common">Ethiopian mustard</name>
    <name type="synonym">Abyssinian cabbage</name>
    <dbReference type="NCBI Taxonomy" id="52824"/>
    <lineage>
        <taxon>Eukaryota</taxon>
        <taxon>Viridiplantae</taxon>
        <taxon>Streptophyta</taxon>
        <taxon>Embryophyta</taxon>
        <taxon>Tracheophyta</taxon>
        <taxon>Spermatophyta</taxon>
        <taxon>Magnoliopsida</taxon>
        <taxon>eudicotyledons</taxon>
        <taxon>Gunneridae</taxon>
        <taxon>Pentapetalae</taxon>
        <taxon>rosids</taxon>
        <taxon>malvids</taxon>
        <taxon>Brassicales</taxon>
        <taxon>Brassicaceae</taxon>
        <taxon>Brassiceae</taxon>
        <taxon>Brassica</taxon>
    </lineage>
</organism>
<evidence type="ECO:0000259" key="2">
    <source>
        <dbReference type="Pfam" id="PF14392"/>
    </source>
</evidence>
<evidence type="ECO:0000313" key="3">
    <source>
        <dbReference type="EMBL" id="KAG2314561.1"/>
    </source>
</evidence>
<feature type="compositionally biased region" description="Basic and acidic residues" evidence="1">
    <location>
        <begin position="130"/>
        <end position="143"/>
    </location>
</feature>
<feature type="compositionally biased region" description="Basic and acidic residues" evidence="1">
    <location>
        <begin position="237"/>
        <end position="248"/>
    </location>
</feature>
<feature type="region of interest" description="Disordered" evidence="1">
    <location>
        <begin position="74"/>
        <end position="272"/>
    </location>
</feature>
<evidence type="ECO:0000313" key="4">
    <source>
        <dbReference type="Proteomes" id="UP000886595"/>
    </source>
</evidence>
<feature type="domain" description="Zinc knuckle CX2CX4HX4C" evidence="2">
    <location>
        <begin position="31"/>
        <end position="74"/>
    </location>
</feature>
<name>A0A8X7VNI5_BRACI</name>
<feature type="region of interest" description="Disordered" evidence="1">
    <location>
        <begin position="331"/>
        <end position="468"/>
    </location>
</feature>
<dbReference type="OrthoDB" id="852337at2759"/>
<feature type="compositionally biased region" description="Polar residues" evidence="1">
    <location>
        <begin position="146"/>
        <end position="155"/>
    </location>
</feature>
<feature type="region of interest" description="Disordered" evidence="1">
    <location>
        <begin position="291"/>
        <end position="318"/>
    </location>
</feature>
<dbReference type="EMBL" id="JAAMPC010000004">
    <property type="protein sequence ID" value="KAG2314561.1"/>
    <property type="molecule type" value="Genomic_DNA"/>
</dbReference>
<feature type="compositionally biased region" description="Polar residues" evidence="1">
    <location>
        <begin position="298"/>
        <end position="318"/>
    </location>
</feature>
<feature type="compositionally biased region" description="Basic and acidic residues" evidence="1">
    <location>
        <begin position="157"/>
        <end position="180"/>
    </location>
</feature>
<comment type="caution">
    <text evidence="3">The sequence shown here is derived from an EMBL/GenBank/DDBJ whole genome shotgun (WGS) entry which is preliminary data.</text>
</comment>
<feature type="compositionally biased region" description="Basic and acidic residues" evidence="1">
    <location>
        <begin position="196"/>
        <end position="220"/>
    </location>
</feature>
<accession>A0A8X7VNI5</accession>
<dbReference type="Pfam" id="PF14392">
    <property type="entry name" value="zf-CCHC_4"/>
    <property type="match status" value="1"/>
</dbReference>